<organism evidence="1 2">
    <name type="scientific">Martelella alba</name>
    <dbReference type="NCBI Taxonomy" id="2590451"/>
    <lineage>
        <taxon>Bacteria</taxon>
        <taxon>Pseudomonadati</taxon>
        <taxon>Pseudomonadota</taxon>
        <taxon>Alphaproteobacteria</taxon>
        <taxon>Hyphomicrobiales</taxon>
        <taxon>Aurantimonadaceae</taxon>
        <taxon>Martelella</taxon>
    </lineage>
</organism>
<dbReference type="RefSeq" id="WP_136990230.1">
    <property type="nucleotide sequence ID" value="NZ_SZPQ01000015.1"/>
</dbReference>
<name>A0ABY2SLK1_9HYPH</name>
<proteinExistence type="predicted"/>
<protein>
    <submittedName>
        <fullName evidence="1">Uncharacterized protein</fullName>
    </submittedName>
</protein>
<reference evidence="1 2" key="1">
    <citation type="submission" date="2019-04" db="EMBL/GenBank/DDBJ databases">
        <authorList>
            <person name="Li M."/>
            <person name="Gao C."/>
        </authorList>
    </citation>
    <scope>NUCLEOTIDE SEQUENCE [LARGE SCALE GENOMIC DNA]</scope>
    <source>
        <strain evidence="1 2">BGMRC 2031</strain>
    </source>
</reference>
<dbReference type="Proteomes" id="UP000305202">
    <property type="component" value="Unassembled WGS sequence"/>
</dbReference>
<sequence length="74" mass="8543">MDNFPHYGQGNRLLSDRVKFETMFHYLSIGAVIICSVSQNGEKLWGIGPFFYAPSKTVNIVFSAKYLKRKYYAK</sequence>
<gene>
    <name evidence="1" type="ORF">FCN80_11095</name>
</gene>
<accession>A0ABY2SLK1</accession>
<evidence type="ECO:0000313" key="1">
    <source>
        <dbReference type="EMBL" id="TKI06063.1"/>
    </source>
</evidence>
<keyword evidence="2" id="KW-1185">Reference proteome</keyword>
<evidence type="ECO:0000313" key="2">
    <source>
        <dbReference type="Proteomes" id="UP000305202"/>
    </source>
</evidence>
<comment type="caution">
    <text evidence="1">The sequence shown here is derived from an EMBL/GenBank/DDBJ whole genome shotgun (WGS) entry which is preliminary data.</text>
</comment>
<dbReference type="EMBL" id="SZPQ01000015">
    <property type="protein sequence ID" value="TKI06063.1"/>
    <property type="molecule type" value="Genomic_DNA"/>
</dbReference>